<dbReference type="Proteomes" id="UP001652432">
    <property type="component" value="Unassembled WGS sequence"/>
</dbReference>
<dbReference type="Pfam" id="PF26018">
    <property type="entry name" value="BSH_RND_rel"/>
    <property type="match status" value="1"/>
</dbReference>
<dbReference type="Pfam" id="PF26011">
    <property type="entry name" value="Beta-barrel_RND_rel"/>
    <property type="match status" value="1"/>
</dbReference>
<keyword evidence="1" id="KW-0472">Membrane</keyword>
<keyword evidence="1" id="KW-0812">Transmembrane</keyword>
<feature type="transmembrane region" description="Helical" evidence="1">
    <location>
        <begin position="21"/>
        <end position="41"/>
    </location>
</feature>
<gene>
    <name evidence="4" type="ORF">OCV77_02295</name>
</gene>
<name>A0ABT2SZC1_9FIRM</name>
<dbReference type="RefSeq" id="WP_118797009.1">
    <property type="nucleotide sequence ID" value="NZ_JAOQKJ010000002.1"/>
</dbReference>
<feature type="domain" description="RND related beta-barrel" evidence="2">
    <location>
        <begin position="241"/>
        <end position="312"/>
    </location>
</feature>
<keyword evidence="5" id="KW-1185">Reference proteome</keyword>
<accession>A0ABT2SZC1</accession>
<evidence type="ECO:0000259" key="2">
    <source>
        <dbReference type="Pfam" id="PF26011"/>
    </source>
</evidence>
<dbReference type="EMBL" id="JAOQKJ010000002">
    <property type="protein sequence ID" value="MCU6743344.1"/>
    <property type="molecule type" value="Genomic_DNA"/>
</dbReference>
<evidence type="ECO:0008006" key="6">
    <source>
        <dbReference type="Google" id="ProtNLM"/>
    </source>
</evidence>
<sequence length="463" mass="52134">MNASRNNVVKYRKPLNINIGMVIFAVILIYIIICVFGYFTAKHVVPYEVKEGSLSANNIYQGIALRNEKIITADQAGYINYYAREGERVGVGNLVYTLDESGKLSDYVSAENSGETTLSDKDLAELKSEILGFVSGFDATNFSTVYEFKYDVKGTVLKLANANILKNIDKLNAGTTSLVSFCNAPDTGVVIYSVDGYEALKLEDFTKDLFDNKDYEKTQLISNDLIARGDPVYKLSEDEDWSIVIQVDEAKAQELLELEYVKIRFLKNQDTSWAEVKSYTNPDGDTFVSLTFTNSMVTFCTDRFIEIELITEDEKGLKIPVSSIIQKDFFIVPSEYVIQGGEYGRDGVMRESYTEEGTATTEFVETTIYNATETEYYLDDSTLRSGDYLIKPDSTEKYAVSKKGSLMGVYNINKGYADFKQIDILYQNEEYAIVKSNTQYGLSVYDYIALDAMAVEDNEIINE</sequence>
<feature type="domain" description="RND related barrel-sandwich hybrid" evidence="3">
    <location>
        <begin position="68"/>
        <end position="235"/>
    </location>
</feature>
<dbReference type="InterPro" id="IPR058729">
    <property type="entry name" value="Beta-barrel_RND-rel"/>
</dbReference>
<evidence type="ECO:0000313" key="4">
    <source>
        <dbReference type="EMBL" id="MCU6743344.1"/>
    </source>
</evidence>
<reference evidence="4 5" key="1">
    <citation type="journal article" date="2021" name="ISME Commun">
        <title>Automated analysis of genomic sequences facilitates high-throughput and comprehensive description of bacteria.</title>
        <authorList>
            <person name="Hitch T.C.A."/>
        </authorList>
    </citation>
    <scope>NUCLEOTIDE SEQUENCE [LARGE SCALE GENOMIC DNA]</scope>
    <source>
        <strain evidence="4 5">Sanger_18</strain>
    </source>
</reference>
<protein>
    <recommendedName>
        <fullName evidence="6">Membrane fusion protein</fullName>
    </recommendedName>
</protein>
<evidence type="ECO:0000256" key="1">
    <source>
        <dbReference type="SAM" id="Phobius"/>
    </source>
</evidence>
<organism evidence="4 5">
    <name type="scientific">Suilimivivens aceti</name>
    <dbReference type="NCBI Taxonomy" id="2981774"/>
    <lineage>
        <taxon>Bacteria</taxon>
        <taxon>Bacillati</taxon>
        <taxon>Bacillota</taxon>
        <taxon>Clostridia</taxon>
        <taxon>Lachnospirales</taxon>
        <taxon>Lachnospiraceae</taxon>
        <taxon>Suilimivivens</taxon>
    </lineage>
</organism>
<dbReference type="InterPro" id="IPR058709">
    <property type="entry name" value="BSH_RND-rel"/>
</dbReference>
<comment type="caution">
    <text evidence="4">The sequence shown here is derived from an EMBL/GenBank/DDBJ whole genome shotgun (WGS) entry which is preliminary data.</text>
</comment>
<evidence type="ECO:0000313" key="5">
    <source>
        <dbReference type="Proteomes" id="UP001652432"/>
    </source>
</evidence>
<proteinExistence type="predicted"/>
<keyword evidence="1" id="KW-1133">Transmembrane helix</keyword>
<evidence type="ECO:0000259" key="3">
    <source>
        <dbReference type="Pfam" id="PF26018"/>
    </source>
</evidence>